<dbReference type="CDD" id="cd02969">
    <property type="entry name" value="PRX_like1"/>
    <property type="match status" value="1"/>
</dbReference>
<protein>
    <submittedName>
        <fullName evidence="2">Thioredoxin family protein</fullName>
    </submittedName>
</protein>
<keyword evidence="3" id="KW-1185">Reference proteome</keyword>
<dbReference type="PANTHER" id="PTHR43640:SF1">
    <property type="entry name" value="THIOREDOXIN-DEPENDENT PEROXIREDOXIN"/>
    <property type="match status" value="1"/>
</dbReference>
<dbReference type="InterPro" id="IPR013766">
    <property type="entry name" value="Thioredoxin_domain"/>
</dbReference>
<dbReference type="RefSeq" id="WP_189628859.1">
    <property type="nucleotide sequence ID" value="NZ_BNAG01000001.1"/>
</dbReference>
<dbReference type="Gene3D" id="3.40.30.10">
    <property type="entry name" value="Glutaredoxin"/>
    <property type="match status" value="1"/>
</dbReference>
<dbReference type="InterPro" id="IPR036249">
    <property type="entry name" value="Thioredoxin-like_sf"/>
</dbReference>
<dbReference type="InterPro" id="IPR000866">
    <property type="entry name" value="AhpC/TSA"/>
</dbReference>
<dbReference type="PROSITE" id="PS51352">
    <property type="entry name" value="THIOREDOXIN_2"/>
    <property type="match status" value="1"/>
</dbReference>
<evidence type="ECO:0000259" key="1">
    <source>
        <dbReference type="PROSITE" id="PS51352"/>
    </source>
</evidence>
<gene>
    <name evidence="2" type="ORF">GCM10011340_07670</name>
</gene>
<evidence type="ECO:0000313" key="3">
    <source>
        <dbReference type="Proteomes" id="UP000658258"/>
    </source>
</evidence>
<evidence type="ECO:0000313" key="2">
    <source>
        <dbReference type="EMBL" id="GHE55382.1"/>
    </source>
</evidence>
<dbReference type="SUPFAM" id="SSF52833">
    <property type="entry name" value="Thioredoxin-like"/>
    <property type="match status" value="1"/>
</dbReference>
<organism evidence="2 3">
    <name type="scientific">Roseivirga thermotolerans</name>
    <dbReference type="NCBI Taxonomy" id="1758176"/>
    <lineage>
        <taxon>Bacteria</taxon>
        <taxon>Pseudomonadati</taxon>
        <taxon>Bacteroidota</taxon>
        <taxon>Cytophagia</taxon>
        <taxon>Cytophagales</taxon>
        <taxon>Roseivirgaceae</taxon>
        <taxon>Roseivirga</taxon>
    </lineage>
</organism>
<dbReference type="EMBL" id="BNAG01000001">
    <property type="protein sequence ID" value="GHE55382.1"/>
    <property type="molecule type" value="Genomic_DNA"/>
</dbReference>
<dbReference type="PANTHER" id="PTHR43640">
    <property type="entry name" value="OS07G0260300 PROTEIN"/>
    <property type="match status" value="1"/>
</dbReference>
<comment type="caution">
    <text evidence="2">The sequence shown here is derived from an EMBL/GenBank/DDBJ whole genome shotgun (WGS) entry which is preliminary data.</text>
</comment>
<proteinExistence type="predicted"/>
<dbReference type="Proteomes" id="UP000658258">
    <property type="component" value="Unassembled WGS sequence"/>
</dbReference>
<dbReference type="Pfam" id="PF00578">
    <property type="entry name" value="AhpC-TSA"/>
    <property type="match status" value="1"/>
</dbReference>
<sequence length="203" mass="22465">MQFLKTVVLALTLVFATTGERMEGLQVGDKAVDFNLKNVDGKMISLKTNKNAKGYILVFTCNTCPYSVMYEDRIIALHKKYAEQGYPVLAIQPNDPQKSPGDSFENMQVRAKEKGFPFPYVMDETQEVTKTYGATNTPHVYVLNKTTGGDFKIEYIGAIDNNSRNAEAASKRYVEEALDNLIGGGDVPITTTKAIGCTIKWGE</sequence>
<feature type="domain" description="Thioredoxin" evidence="1">
    <location>
        <begin position="25"/>
        <end position="179"/>
    </location>
</feature>
<reference evidence="3" key="1">
    <citation type="journal article" date="2019" name="Int. J. Syst. Evol. Microbiol.">
        <title>The Global Catalogue of Microorganisms (GCM) 10K type strain sequencing project: providing services to taxonomists for standard genome sequencing and annotation.</title>
        <authorList>
            <consortium name="The Broad Institute Genomics Platform"/>
            <consortium name="The Broad Institute Genome Sequencing Center for Infectious Disease"/>
            <person name="Wu L."/>
            <person name="Ma J."/>
        </authorList>
    </citation>
    <scope>NUCLEOTIDE SEQUENCE [LARGE SCALE GENOMIC DNA]</scope>
    <source>
        <strain evidence="3">CGMCC 1.15111</strain>
    </source>
</reference>
<name>A0ABQ3I1F0_9BACT</name>
<accession>A0ABQ3I1F0</accession>
<dbReference type="InterPro" id="IPR047262">
    <property type="entry name" value="PRX-like1"/>
</dbReference>